<reference evidence="2 3" key="1">
    <citation type="submission" date="2014-04" db="EMBL/GenBank/DDBJ databases">
        <authorList>
            <consortium name="DOE Joint Genome Institute"/>
            <person name="Kuo A."/>
            <person name="Tarkka M."/>
            <person name="Buscot F."/>
            <person name="Kohler A."/>
            <person name="Nagy L.G."/>
            <person name="Floudas D."/>
            <person name="Copeland A."/>
            <person name="Barry K.W."/>
            <person name="Cichocki N."/>
            <person name="Veneault-Fourrey C."/>
            <person name="LaButti K."/>
            <person name="Lindquist E.A."/>
            <person name="Lipzen A."/>
            <person name="Lundell T."/>
            <person name="Morin E."/>
            <person name="Murat C."/>
            <person name="Sun H."/>
            <person name="Tunlid A."/>
            <person name="Henrissat B."/>
            <person name="Grigoriev I.V."/>
            <person name="Hibbett D.S."/>
            <person name="Martin F."/>
            <person name="Nordberg H.P."/>
            <person name="Cantor M.N."/>
            <person name="Hua S.X."/>
        </authorList>
    </citation>
    <scope>NUCLEOTIDE SEQUENCE [LARGE SCALE GENOMIC DNA]</scope>
    <source>
        <strain evidence="2 3">F 1598</strain>
    </source>
</reference>
<evidence type="ECO:0000313" key="2">
    <source>
        <dbReference type="EMBL" id="KIM85975.1"/>
    </source>
</evidence>
<dbReference type="OrthoDB" id="3337916at2759"/>
<keyword evidence="3" id="KW-1185">Reference proteome</keyword>
<dbReference type="Pfam" id="PF21294">
    <property type="entry name" value="Polysacc_lyase_14"/>
    <property type="match status" value="1"/>
</dbReference>
<protein>
    <submittedName>
        <fullName evidence="2">Polysaccharide lyase family 14 protein</fullName>
    </submittedName>
</protein>
<dbReference type="PANTHER" id="PTHR40124:SF1">
    <property type="entry name" value="DISAGGREGATASE RELATED REPEAT PROTEIN"/>
    <property type="match status" value="1"/>
</dbReference>
<dbReference type="GO" id="GO:0016829">
    <property type="term" value="F:lyase activity"/>
    <property type="evidence" value="ECO:0007669"/>
    <property type="project" value="UniProtKB-KW"/>
</dbReference>
<evidence type="ECO:0000313" key="3">
    <source>
        <dbReference type="Proteomes" id="UP000054166"/>
    </source>
</evidence>
<dbReference type="STRING" id="765440.A0A0C3FPE0"/>
<dbReference type="Proteomes" id="UP000054166">
    <property type="component" value="Unassembled WGS sequence"/>
</dbReference>
<sequence length="291" mass="32013">MSSSHIFSWLFPISQYESGFSTTQSDIENAHVSRVPLADSSVGVHKSSSRLTHNLVTPPTSGDHSPRVAWEAFFPKGSINPSATIPGGFGLYLNGPPEFAARLESATEALFSYRVMFEDGWDFQKGGKLPGNFGGIGDLSYHCSGGRQDERCKCFSLRLMWRNGGKGEIYAYIPLNESNTDRLLKVPPESHKNPDFGFSVGRGAFKFPKGTWTTIAERVKLNTVGKADGEIQLWINGKSVIEITGLILREDEASHIKGMHFQTFFGGNKSDWASPKDQKAWFADVSGAIIQ</sequence>
<name>A0A0C3FPE0_PILCF</name>
<reference evidence="3" key="2">
    <citation type="submission" date="2015-01" db="EMBL/GenBank/DDBJ databases">
        <title>Evolutionary Origins and Diversification of the Mycorrhizal Mutualists.</title>
        <authorList>
            <consortium name="DOE Joint Genome Institute"/>
            <consortium name="Mycorrhizal Genomics Consortium"/>
            <person name="Kohler A."/>
            <person name="Kuo A."/>
            <person name="Nagy L.G."/>
            <person name="Floudas D."/>
            <person name="Copeland A."/>
            <person name="Barry K.W."/>
            <person name="Cichocki N."/>
            <person name="Veneault-Fourrey C."/>
            <person name="LaButti K."/>
            <person name="Lindquist E.A."/>
            <person name="Lipzen A."/>
            <person name="Lundell T."/>
            <person name="Morin E."/>
            <person name="Murat C."/>
            <person name="Riley R."/>
            <person name="Ohm R."/>
            <person name="Sun H."/>
            <person name="Tunlid A."/>
            <person name="Henrissat B."/>
            <person name="Grigoriev I.V."/>
            <person name="Hibbett D.S."/>
            <person name="Martin F."/>
        </authorList>
    </citation>
    <scope>NUCLEOTIDE SEQUENCE [LARGE SCALE GENOMIC DNA]</scope>
    <source>
        <strain evidence="3">F 1598</strain>
    </source>
</reference>
<dbReference type="InParanoid" id="A0A0C3FPE0"/>
<evidence type="ECO:0000259" key="1">
    <source>
        <dbReference type="Pfam" id="PF21294"/>
    </source>
</evidence>
<accession>A0A0C3FPE0</accession>
<proteinExistence type="predicted"/>
<dbReference type="Gene3D" id="2.60.120.200">
    <property type="match status" value="1"/>
</dbReference>
<organism evidence="2 3">
    <name type="scientific">Piloderma croceum (strain F 1598)</name>
    <dbReference type="NCBI Taxonomy" id="765440"/>
    <lineage>
        <taxon>Eukaryota</taxon>
        <taxon>Fungi</taxon>
        <taxon>Dikarya</taxon>
        <taxon>Basidiomycota</taxon>
        <taxon>Agaricomycotina</taxon>
        <taxon>Agaricomycetes</taxon>
        <taxon>Agaricomycetidae</taxon>
        <taxon>Atheliales</taxon>
        <taxon>Atheliaceae</taxon>
        <taxon>Piloderma</taxon>
    </lineage>
</organism>
<gene>
    <name evidence="2" type="ORF">PILCRDRAFT_816522</name>
</gene>
<dbReference type="AlphaFoldDB" id="A0A0C3FPE0"/>
<keyword evidence="2" id="KW-0456">Lyase</keyword>
<dbReference type="HOGENOM" id="CLU_049744_0_1_1"/>
<dbReference type="InterPro" id="IPR048958">
    <property type="entry name" value="Polysacc_lyase_14"/>
</dbReference>
<dbReference type="EMBL" id="KN832983">
    <property type="protein sequence ID" value="KIM85975.1"/>
    <property type="molecule type" value="Genomic_DNA"/>
</dbReference>
<feature type="domain" description="Polysaccharide lyase 14" evidence="1">
    <location>
        <begin position="69"/>
        <end position="285"/>
    </location>
</feature>
<dbReference type="PANTHER" id="PTHR40124">
    <property type="match status" value="1"/>
</dbReference>